<sequence>MFDANNLKPTKTPWPSRYTIPYDWKEAEIAIELYSDASFADDKATRASTAGFVIFLAGGPIAWKSKR</sequence>
<reference evidence="2 3" key="1">
    <citation type="journal article" date="2015" name="BMC Genomics">
        <title>Insights from the genome of Ophiocordyceps polyrhachis-furcata to pathogenicity and host specificity in insect fungi.</title>
        <authorList>
            <person name="Wichadakul D."/>
            <person name="Kobmoo N."/>
            <person name="Ingsriswang S."/>
            <person name="Tangphatsornruang S."/>
            <person name="Chantasingh D."/>
            <person name="Luangsa-ard J.J."/>
            <person name="Eurwilaichitr L."/>
        </authorList>
    </citation>
    <scope>NUCLEOTIDE SEQUENCE [LARGE SCALE GENOMIC DNA]</scope>
    <source>
        <strain evidence="2 3">BCC 54312</strain>
    </source>
</reference>
<evidence type="ECO:0000256" key="1">
    <source>
        <dbReference type="SAM" id="Phobius"/>
    </source>
</evidence>
<name>A0A367LJS0_9HYPO</name>
<feature type="transmembrane region" description="Helical" evidence="1">
    <location>
        <begin position="44"/>
        <end position="63"/>
    </location>
</feature>
<organism evidence="2 3">
    <name type="scientific">Ophiocordyceps polyrhachis-furcata BCC 54312</name>
    <dbReference type="NCBI Taxonomy" id="1330021"/>
    <lineage>
        <taxon>Eukaryota</taxon>
        <taxon>Fungi</taxon>
        <taxon>Dikarya</taxon>
        <taxon>Ascomycota</taxon>
        <taxon>Pezizomycotina</taxon>
        <taxon>Sordariomycetes</taxon>
        <taxon>Hypocreomycetidae</taxon>
        <taxon>Hypocreales</taxon>
        <taxon>Ophiocordycipitaceae</taxon>
        <taxon>Ophiocordyceps</taxon>
    </lineage>
</organism>
<evidence type="ECO:0000313" key="3">
    <source>
        <dbReference type="Proteomes" id="UP000253664"/>
    </source>
</evidence>
<keyword evidence="1" id="KW-1133">Transmembrane helix</keyword>
<dbReference type="OrthoDB" id="4941404at2759"/>
<keyword evidence="1" id="KW-0472">Membrane</keyword>
<dbReference type="Proteomes" id="UP000253664">
    <property type="component" value="Unassembled WGS sequence"/>
</dbReference>
<dbReference type="EMBL" id="LKCN02000003">
    <property type="protein sequence ID" value="RCI14678.1"/>
    <property type="molecule type" value="Genomic_DNA"/>
</dbReference>
<keyword evidence="1" id="KW-0812">Transmembrane</keyword>
<proteinExistence type="predicted"/>
<protein>
    <submittedName>
        <fullName evidence="2">Uncharacterized protein</fullName>
    </submittedName>
</protein>
<accession>A0A367LJS0</accession>
<gene>
    <name evidence="2" type="ORF">L249_6433</name>
</gene>
<keyword evidence="3" id="KW-1185">Reference proteome</keyword>
<comment type="caution">
    <text evidence="2">The sequence shown here is derived from an EMBL/GenBank/DDBJ whole genome shotgun (WGS) entry which is preliminary data.</text>
</comment>
<evidence type="ECO:0000313" key="2">
    <source>
        <dbReference type="EMBL" id="RCI14678.1"/>
    </source>
</evidence>
<dbReference type="AlphaFoldDB" id="A0A367LJS0"/>